<organism evidence="1 2">
    <name type="scientific">Melastoma candidum</name>
    <dbReference type="NCBI Taxonomy" id="119954"/>
    <lineage>
        <taxon>Eukaryota</taxon>
        <taxon>Viridiplantae</taxon>
        <taxon>Streptophyta</taxon>
        <taxon>Embryophyta</taxon>
        <taxon>Tracheophyta</taxon>
        <taxon>Spermatophyta</taxon>
        <taxon>Magnoliopsida</taxon>
        <taxon>eudicotyledons</taxon>
        <taxon>Gunneridae</taxon>
        <taxon>Pentapetalae</taxon>
        <taxon>rosids</taxon>
        <taxon>malvids</taxon>
        <taxon>Myrtales</taxon>
        <taxon>Melastomataceae</taxon>
        <taxon>Melastomatoideae</taxon>
        <taxon>Melastomateae</taxon>
        <taxon>Melastoma</taxon>
    </lineage>
</organism>
<dbReference type="Proteomes" id="UP001057402">
    <property type="component" value="Chromosome 2"/>
</dbReference>
<protein>
    <submittedName>
        <fullName evidence="1">Uncharacterized protein</fullName>
    </submittedName>
</protein>
<comment type="caution">
    <text evidence="1">The sequence shown here is derived from an EMBL/GenBank/DDBJ whole genome shotgun (WGS) entry which is preliminary data.</text>
</comment>
<proteinExistence type="predicted"/>
<gene>
    <name evidence="1" type="ORF">MLD38_005146</name>
</gene>
<name>A0ACB9SCU1_9MYRT</name>
<accession>A0ACB9SCU1</accession>
<evidence type="ECO:0000313" key="2">
    <source>
        <dbReference type="Proteomes" id="UP001057402"/>
    </source>
</evidence>
<evidence type="ECO:0000313" key="1">
    <source>
        <dbReference type="EMBL" id="KAI4387303.1"/>
    </source>
</evidence>
<sequence length="207" mass="23294">MRRSRSANSLENNPEIERTCRALRTEAKLRKQQEKIALENKDMENHKALGDYAIPSVGDVLTGIRRPAIAANNFEIKPAIIQLVQNQCQFGGNVSDEPNAHIASFLEICDTFKNNGVSNDAIRLRLFPFSLRDKAKAWLYSLTPGSITTWDDLAREFLTKFFPPMKTVKLRRDITTLCNSMGRACTRHGSDTKNHSGSVHIMAFRSG</sequence>
<keyword evidence="2" id="KW-1185">Reference proteome</keyword>
<reference evidence="2" key="1">
    <citation type="journal article" date="2023" name="Front. Plant Sci.">
        <title>Chromosomal-level genome assembly of Melastoma candidum provides insights into trichome evolution.</title>
        <authorList>
            <person name="Zhong Y."/>
            <person name="Wu W."/>
            <person name="Sun C."/>
            <person name="Zou P."/>
            <person name="Liu Y."/>
            <person name="Dai S."/>
            <person name="Zhou R."/>
        </authorList>
    </citation>
    <scope>NUCLEOTIDE SEQUENCE [LARGE SCALE GENOMIC DNA]</scope>
</reference>
<dbReference type="EMBL" id="CM042881">
    <property type="protein sequence ID" value="KAI4387303.1"/>
    <property type="molecule type" value="Genomic_DNA"/>
</dbReference>